<organism evidence="4 5">
    <name type="scientific">Nesidiocoris tenuis</name>
    <dbReference type="NCBI Taxonomy" id="355587"/>
    <lineage>
        <taxon>Eukaryota</taxon>
        <taxon>Metazoa</taxon>
        <taxon>Ecdysozoa</taxon>
        <taxon>Arthropoda</taxon>
        <taxon>Hexapoda</taxon>
        <taxon>Insecta</taxon>
        <taxon>Pterygota</taxon>
        <taxon>Neoptera</taxon>
        <taxon>Paraneoptera</taxon>
        <taxon>Hemiptera</taxon>
        <taxon>Heteroptera</taxon>
        <taxon>Panheteroptera</taxon>
        <taxon>Cimicomorpha</taxon>
        <taxon>Miridae</taxon>
        <taxon>Dicyphina</taxon>
        <taxon>Nesidiocoris</taxon>
    </lineage>
</organism>
<keyword evidence="2" id="KW-0472">Membrane</keyword>
<protein>
    <recommendedName>
        <fullName evidence="6">Osiris 16</fullName>
    </recommendedName>
</protein>
<feature type="region of interest" description="Disordered" evidence="1">
    <location>
        <begin position="202"/>
        <end position="225"/>
    </location>
</feature>
<name>A0ABN7AWF2_9HEMI</name>
<evidence type="ECO:0008006" key="6">
    <source>
        <dbReference type="Google" id="ProtNLM"/>
    </source>
</evidence>
<dbReference type="Proteomes" id="UP001307889">
    <property type="component" value="Chromosome 7"/>
</dbReference>
<evidence type="ECO:0000256" key="3">
    <source>
        <dbReference type="SAM" id="SignalP"/>
    </source>
</evidence>
<evidence type="ECO:0000313" key="5">
    <source>
        <dbReference type="Proteomes" id="UP001307889"/>
    </source>
</evidence>
<dbReference type="InterPro" id="IPR012464">
    <property type="entry name" value="DUF1676"/>
</dbReference>
<sequence>MSRKEVSGIVAFFAICVGFAPVRTENSSPGTSLYRTIITCSEGDTFGCLKDKTVNLIYAAANREKIPIWNDAIALVKSKDINQTNLNDTGRSFSDGLDNFLDSHQLQLTLPRFSSILASSEGKGKKNRGYGLIALTIAGALMAAGMAALAAMAGKALAASMAALAVATLAAMRKGGHGHGGHSSYEVISLPASHHHRSFLDQLNGKPASFPEQDPYNFEPMDDVK</sequence>
<feature type="signal peptide" evidence="3">
    <location>
        <begin position="1"/>
        <end position="24"/>
    </location>
</feature>
<feature type="chain" id="PRO_5045823052" description="Osiris 16" evidence="3">
    <location>
        <begin position="25"/>
        <end position="225"/>
    </location>
</feature>
<dbReference type="Pfam" id="PF07898">
    <property type="entry name" value="DUF1676"/>
    <property type="match status" value="1"/>
</dbReference>
<keyword evidence="3" id="KW-0732">Signal</keyword>
<dbReference type="PANTHER" id="PTHR21879">
    <property type="entry name" value="FI03362P-RELATED-RELATED"/>
    <property type="match status" value="1"/>
</dbReference>
<gene>
    <name evidence="4" type="ORF">NTJ_09332</name>
</gene>
<feature type="transmembrane region" description="Helical" evidence="2">
    <location>
        <begin position="129"/>
        <end position="150"/>
    </location>
</feature>
<reference evidence="4 5" key="1">
    <citation type="submission" date="2023-09" db="EMBL/GenBank/DDBJ databases">
        <title>Nesidiocoris tenuis whole genome shotgun sequence.</title>
        <authorList>
            <person name="Shibata T."/>
            <person name="Shimoda M."/>
            <person name="Kobayashi T."/>
            <person name="Uehara T."/>
        </authorList>
    </citation>
    <scope>NUCLEOTIDE SEQUENCE [LARGE SCALE GENOMIC DNA]</scope>
    <source>
        <strain evidence="4 5">Japan</strain>
    </source>
</reference>
<proteinExistence type="predicted"/>
<keyword evidence="2" id="KW-1133">Transmembrane helix</keyword>
<dbReference type="EMBL" id="AP028915">
    <property type="protein sequence ID" value="BES96521.1"/>
    <property type="molecule type" value="Genomic_DNA"/>
</dbReference>
<keyword evidence="5" id="KW-1185">Reference proteome</keyword>
<evidence type="ECO:0000313" key="4">
    <source>
        <dbReference type="EMBL" id="BES96521.1"/>
    </source>
</evidence>
<keyword evidence="2" id="KW-0812">Transmembrane</keyword>
<evidence type="ECO:0000256" key="1">
    <source>
        <dbReference type="SAM" id="MobiDB-lite"/>
    </source>
</evidence>
<evidence type="ECO:0000256" key="2">
    <source>
        <dbReference type="SAM" id="Phobius"/>
    </source>
</evidence>
<accession>A0ABN7AWF2</accession>